<dbReference type="Proteomes" id="UP000729357">
    <property type="component" value="Unassembled WGS sequence"/>
</dbReference>
<feature type="compositionally biased region" description="Basic and acidic residues" evidence="9">
    <location>
        <begin position="36"/>
        <end position="68"/>
    </location>
</feature>
<evidence type="ECO:0000256" key="2">
    <source>
        <dbReference type="ARBA" id="ARBA00007025"/>
    </source>
</evidence>
<dbReference type="GO" id="GO:0006346">
    <property type="term" value="P:DNA methylation-dependent constitutive heterochromatin formation"/>
    <property type="evidence" value="ECO:0007669"/>
    <property type="project" value="TreeGrafter"/>
</dbReference>
<dbReference type="InterPro" id="IPR001650">
    <property type="entry name" value="Helicase_C-like"/>
</dbReference>
<evidence type="ECO:0000256" key="4">
    <source>
        <dbReference type="ARBA" id="ARBA00022801"/>
    </source>
</evidence>
<dbReference type="InterPro" id="IPR049730">
    <property type="entry name" value="SNF2/RAD54-like_C"/>
</dbReference>
<feature type="compositionally biased region" description="Low complexity" evidence="9">
    <location>
        <begin position="537"/>
        <end position="550"/>
    </location>
</feature>
<dbReference type="Pfam" id="PF00271">
    <property type="entry name" value="Helicase_C"/>
    <property type="match status" value="1"/>
</dbReference>
<feature type="compositionally biased region" description="Low complexity" evidence="9">
    <location>
        <begin position="137"/>
        <end position="151"/>
    </location>
</feature>
<feature type="domain" description="Helicase ATP-binding" evidence="10">
    <location>
        <begin position="239"/>
        <end position="406"/>
    </location>
</feature>
<dbReference type="GO" id="GO:0005634">
    <property type="term" value="C:nucleus"/>
    <property type="evidence" value="ECO:0007669"/>
    <property type="project" value="UniProtKB-SubCell"/>
</dbReference>
<keyword evidence="7" id="KW-0175">Coiled coil</keyword>
<dbReference type="GO" id="GO:0016787">
    <property type="term" value="F:hydrolase activity"/>
    <property type="evidence" value="ECO:0007669"/>
    <property type="project" value="UniProtKB-KW"/>
</dbReference>
<evidence type="ECO:0000259" key="10">
    <source>
        <dbReference type="PROSITE" id="PS51192"/>
    </source>
</evidence>
<dbReference type="Gene3D" id="3.40.50.10810">
    <property type="entry name" value="Tandem AAA-ATPase domain"/>
    <property type="match status" value="1"/>
</dbReference>
<dbReference type="GO" id="GO:0005524">
    <property type="term" value="F:ATP binding"/>
    <property type="evidence" value="ECO:0007669"/>
    <property type="project" value="UniProtKB-KW"/>
</dbReference>
<evidence type="ECO:0000256" key="6">
    <source>
        <dbReference type="ARBA" id="ARBA00022840"/>
    </source>
</evidence>
<dbReference type="PANTHER" id="PTHR47161:SF1">
    <property type="entry name" value="LYMPHOID-SPECIFIC HELICASE"/>
    <property type="match status" value="1"/>
</dbReference>
<feature type="region of interest" description="Disordered" evidence="9">
    <location>
        <begin position="573"/>
        <end position="596"/>
    </location>
</feature>
<keyword evidence="6" id="KW-0067">ATP-binding</keyword>
<evidence type="ECO:0000313" key="13">
    <source>
        <dbReference type="Proteomes" id="UP000729357"/>
    </source>
</evidence>
<comment type="subcellular location">
    <subcellularLocation>
        <location evidence="1">Nucleus</location>
    </subcellularLocation>
</comment>
<dbReference type="SMART" id="SM00490">
    <property type="entry name" value="HELICc"/>
    <property type="match status" value="1"/>
</dbReference>
<dbReference type="InterPro" id="IPR044753">
    <property type="entry name" value="HELLS_N"/>
</dbReference>
<evidence type="ECO:0000256" key="8">
    <source>
        <dbReference type="ARBA" id="ARBA00023242"/>
    </source>
</evidence>
<feature type="compositionally biased region" description="Polar residues" evidence="9">
    <location>
        <begin position="505"/>
        <end position="519"/>
    </location>
</feature>
<comment type="similarity">
    <text evidence="2">Belongs to the SNF2/RAD54 helicase family.</text>
</comment>
<dbReference type="GO" id="GO:0031508">
    <property type="term" value="P:pericentric heterochromatin formation"/>
    <property type="evidence" value="ECO:0007669"/>
    <property type="project" value="TreeGrafter"/>
</dbReference>
<evidence type="ECO:0000256" key="5">
    <source>
        <dbReference type="ARBA" id="ARBA00022806"/>
    </source>
</evidence>
<feature type="region of interest" description="Disordered" evidence="9">
    <location>
        <begin position="502"/>
        <end position="561"/>
    </location>
</feature>
<keyword evidence="13" id="KW-1185">Reference proteome</keyword>
<feature type="non-terminal residue" evidence="12">
    <location>
        <position position="889"/>
    </location>
</feature>
<protein>
    <submittedName>
        <fullName evidence="12">SWI/SNF chromatin remodeling complex component</fullName>
    </submittedName>
</protein>
<gene>
    <name evidence="12" type="ORF">KCU98_g13717</name>
</gene>
<name>A0A9P8FFA3_AURME</name>
<evidence type="ECO:0000256" key="9">
    <source>
        <dbReference type="SAM" id="MobiDB-lite"/>
    </source>
</evidence>
<dbReference type="EMBL" id="JAHFXS010002573">
    <property type="protein sequence ID" value="KAG9971699.1"/>
    <property type="molecule type" value="Genomic_DNA"/>
</dbReference>
<keyword evidence="5" id="KW-0347">Helicase</keyword>
<dbReference type="SUPFAM" id="SSF52540">
    <property type="entry name" value="P-loop containing nucleoside triphosphate hydrolases"/>
    <property type="match status" value="2"/>
</dbReference>
<dbReference type="GO" id="GO:0003682">
    <property type="term" value="F:chromatin binding"/>
    <property type="evidence" value="ECO:0007669"/>
    <property type="project" value="TreeGrafter"/>
</dbReference>
<dbReference type="GO" id="GO:0005721">
    <property type="term" value="C:pericentric heterochromatin"/>
    <property type="evidence" value="ECO:0007669"/>
    <property type="project" value="TreeGrafter"/>
</dbReference>
<evidence type="ECO:0000259" key="11">
    <source>
        <dbReference type="PROSITE" id="PS51194"/>
    </source>
</evidence>
<evidence type="ECO:0000256" key="7">
    <source>
        <dbReference type="ARBA" id="ARBA00023054"/>
    </source>
</evidence>
<dbReference type="InterPro" id="IPR027417">
    <property type="entry name" value="P-loop_NTPase"/>
</dbReference>
<feature type="domain" description="Helicase C-terminal" evidence="11">
    <location>
        <begin position="653"/>
        <end position="805"/>
    </location>
</feature>
<dbReference type="PROSITE" id="PS51194">
    <property type="entry name" value="HELICASE_CTER"/>
    <property type="match status" value="1"/>
</dbReference>
<reference evidence="12" key="1">
    <citation type="journal article" date="2021" name="J Fungi (Basel)">
        <title>Virulence traits and population genomics of the black yeast Aureobasidium melanogenum.</title>
        <authorList>
            <person name="Cernosa A."/>
            <person name="Sun X."/>
            <person name="Gostincar C."/>
            <person name="Fang C."/>
            <person name="Gunde-Cimerman N."/>
            <person name="Song Z."/>
        </authorList>
    </citation>
    <scope>NUCLEOTIDE SEQUENCE</scope>
    <source>
        <strain evidence="12">EXF-9298</strain>
    </source>
</reference>
<dbReference type="InterPro" id="IPR000330">
    <property type="entry name" value="SNF2_N"/>
</dbReference>
<evidence type="ECO:0000313" key="12">
    <source>
        <dbReference type="EMBL" id="KAG9971699.1"/>
    </source>
</evidence>
<keyword evidence="3" id="KW-0547">Nucleotide-binding</keyword>
<keyword evidence="8" id="KW-0539">Nucleus</keyword>
<dbReference type="InterPro" id="IPR038718">
    <property type="entry name" value="SNF2-like_sf"/>
</dbReference>
<dbReference type="PANTHER" id="PTHR47161">
    <property type="entry name" value="LYMPHOID-SPECIFIC HELICASE"/>
    <property type="match status" value="1"/>
</dbReference>
<accession>A0A9P8FFA3</accession>
<evidence type="ECO:0000256" key="1">
    <source>
        <dbReference type="ARBA" id="ARBA00004123"/>
    </source>
</evidence>
<keyword evidence="4" id="KW-0378">Hydrolase</keyword>
<feature type="region of interest" description="Disordered" evidence="9">
    <location>
        <begin position="96"/>
        <end position="174"/>
    </location>
</feature>
<feature type="compositionally biased region" description="Basic and acidic residues" evidence="9">
    <location>
        <begin position="97"/>
        <end position="128"/>
    </location>
</feature>
<dbReference type="CDD" id="cd18009">
    <property type="entry name" value="DEXHc_HELLS_SMARCA6"/>
    <property type="match status" value="1"/>
</dbReference>
<dbReference type="FunFam" id="3.40.50.10810:FF:000015">
    <property type="entry name" value="lymphoid-specific helicase isoform X1"/>
    <property type="match status" value="1"/>
</dbReference>
<feature type="compositionally biased region" description="Acidic residues" evidence="9">
    <location>
        <begin position="577"/>
        <end position="593"/>
    </location>
</feature>
<evidence type="ECO:0000256" key="3">
    <source>
        <dbReference type="ARBA" id="ARBA00022741"/>
    </source>
</evidence>
<organism evidence="12 13">
    <name type="scientific">Aureobasidium melanogenum</name>
    <name type="common">Aureobasidium pullulans var. melanogenum</name>
    <dbReference type="NCBI Taxonomy" id="46634"/>
    <lineage>
        <taxon>Eukaryota</taxon>
        <taxon>Fungi</taxon>
        <taxon>Dikarya</taxon>
        <taxon>Ascomycota</taxon>
        <taxon>Pezizomycotina</taxon>
        <taxon>Dothideomycetes</taxon>
        <taxon>Dothideomycetidae</taxon>
        <taxon>Dothideales</taxon>
        <taxon>Saccotheciaceae</taxon>
        <taxon>Aureobasidium</taxon>
    </lineage>
</organism>
<dbReference type="GO" id="GO:0004386">
    <property type="term" value="F:helicase activity"/>
    <property type="evidence" value="ECO:0007669"/>
    <property type="project" value="UniProtKB-KW"/>
</dbReference>
<dbReference type="GO" id="GO:0044027">
    <property type="term" value="P:negative regulation of gene expression via chromosomal CpG island methylation"/>
    <property type="evidence" value="ECO:0007669"/>
    <property type="project" value="TreeGrafter"/>
</dbReference>
<sequence>MARRSQGAAKAEDAAKTTIPSLKTEKSEISSNMEAEEAKMAEARRVKEEKRDQELEAERQKDLKGGKKVVDTKFKALEYLLNQSKLYSTIMLAQMQRQEEEAQATDEKGKKRALKREETAEKAAEVSQKRATRSANAVQESTAQATEETATGGRRKSARGAATTKPKSANGKISDYLNKDDLKAKAGDKSVNEALAEEADSGVKAGDIGVQNLRSAKQPALVTGGLMRSYQLEGLEWLTSLYENGLNGILADEMGLGKTIQTISFLAFLREKGTYGPFLIASPLSTTSNWVNEFHKWTPDIPVVLYHGSKQEREEIRRKRFKNPGSKDFPVICTSYEICMNDRKFLANYGWKFIIIDEGHRIKNLNCRLIRELQSYQSANRLLITGTPLQNNLTELWSLLHFLMPTIFDKLESFESWFDFSALNQRNGYEDILSEERKTNLVTSLHAILKPFLLRRVKTDVETSLPKKREYVLYAPLTATQRELYQEILEGNSRAYLENKAVESLSGTNTPRSTRGSSLKRSRPEEGSATPIKSVKSSRASTPATTASARGSRRAKKAQNYEELSDTAYFKQMQDQQSEDEEQPLNSSEEEAQEQAQTLALAKKLIGAKKLQNPVLQLRLCCNSPHNFFYPFVEEDNSDVDETLVTESGKMLLLDSLMPTLLERGHKVLIFSQFKTQLDLIETYCEVLRGWKCSRIDGGVSQPDRQEQIAQFNSTESKTNIFLLSTRAGGQGINLTAADTVLLFDSDWNPQQDLQAQDRAHRIGQTRPVIVYRFATKGTVETLLLEKAESKRRLEKLVIQKGKFRSMRAGEVSGAEFAELQQLLAQQDGERVELEEGTKGFLSEEELNTLTDRSEEAYERAEKGLDGGDKFKAVETKAGGEGFLEAMSK</sequence>
<dbReference type="Pfam" id="PF00176">
    <property type="entry name" value="SNF2-rel_dom"/>
    <property type="match status" value="1"/>
</dbReference>
<feature type="region of interest" description="Disordered" evidence="9">
    <location>
        <begin position="1"/>
        <end position="68"/>
    </location>
</feature>
<dbReference type="Gene3D" id="3.40.50.300">
    <property type="entry name" value="P-loop containing nucleotide triphosphate hydrolases"/>
    <property type="match status" value="1"/>
</dbReference>
<comment type="caution">
    <text evidence="12">The sequence shown here is derived from an EMBL/GenBank/DDBJ whole genome shotgun (WGS) entry which is preliminary data.</text>
</comment>
<proteinExistence type="inferred from homology"/>
<dbReference type="SMART" id="SM00487">
    <property type="entry name" value="DEXDc"/>
    <property type="match status" value="1"/>
</dbReference>
<dbReference type="PROSITE" id="PS51192">
    <property type="entry name" value="HELICASE_ATP_BIND_1"/>
    <property type="match status" value="1"/>
</dbReference>
<dbReference type="InterPro" id="IPR014001">
    <property type="entry name" value="Helicase_ATP-bd"/>
</dbReference>
<dbReference type="CDD" id="cd18793">
    <property type="entry name" value="SF2_C_SNF"/>
    <property type="match status" value="1"/>
</dbReference>
<dbReference type="AlphaFoldDB" id="A0A9P8FFA3"/>
<reference evidence="12" key="2">
    <citation type="submission" date="2021-08" db="EMBL/GenBank/DDBJ databases">
        <authorList>
            <person name="Gostincar C."/>
            <person name="Sun X."/>
            <person name="Song Z."/>
            <person name="Gunde-Cimerman N."/>
        </authorList>
    </citation>
    <scope>NUCLEOTIDE SEQUENCE</scope>
    <source>
        <strain evidence="12">EXF-9298</strain>
    </source>
</reference>